<evidence type="ECO:0000313" key="3">
    <source>
        <dbReference type="Proteomes" id="UP001199469"/>
    </source>
</evidence>
<protein>
    <submittedName>
        <fullName evidence="2">Uncharacterized protein</fullName>
    </submittedName>
</protein>
<organism evidence="2 3">
    <name type="scientific">Actinomycetospora endophytica</name>
    <dbReference type="NCBI Taxonomy" id="2291215"/>
    <lineage>
        <taxon>Bacteria</taxon>
        <taxon>Bacillati</taxon>
        <taxon>Actinomycetota</taxon>
        <taxon>Actinomycetes</taxon>
        <taxon>Pseudonocardiales</taxon>
        <taxon>Pseudonocardiaceae</taxon>
        <taxon>Actinomycetospora</taxon>
    </lineage>
</organism>
<proteinExistence type="predicted"/>
<name>A0ABS8P248_9PSEU</name>
<feature type="region of interest" description="Disordered" evidence="1">
    <location>
        <begin position="1"/>
        <end position="76"/>
    </location>
</feature>
<dbReference type="Proteomes" id="UP001199469">
    <property type="component" value="Unassembled WGS sequence"/>
</dbReference>
<accession>A0ABS8P248</accession>
<dbReference type="RefSeq" id="WP_230730005.1">
    <property type="nucleotide sequence ID" value="NZ_JAJNDB010000001.1"/>
</dbReference>
<gene>
    <name evidence="2" type="ORF">LQ327_02810</name>
</gene>
<evidence type="ECO:0000256" key="1">
    <source>
        <dbReference type="SAM" id="MobiDB-lite"/>
    </source>
</evidence>
<reference evidence="2 3" key="1">
    <citation type="submission" date="2021-11" db="EMBL/GenBank/DDBJ databases">
        <title>Draft genome sequence of Actinomycetospora sp. SF1 isolated from the rhizosphere soil.</title>
        <authorList>
            <person name="Duangmal K."/>
            <person name="Chantavorakit T."/>
        </authorList>
    </citation>
    <scope>NUCLEOTIDE SEQUENCE [LARGE SCALE GENOMIC DNA]</scope>
    <source>
        <strain evidence="2 3">TBRC 5722</strain>
    </source>
</reference>
<evidence type="ECO:0000313" key="2">
    <source>
        <dbReference type="EMBL" id="MCD2192327.1"/>
    </source>
</evidence>
<dbReference type="EMBL" id="JAJNDB010000001">
    <property type="protein sequence ID" value="MCD2192327.1"/>
    <property type="molecule type" value="Genomic_DNA"/>
</dbReference>
<sequence>MTIPPSDPGRRPSSGLDPMPGRRPRQPALGSPPDDVPPLELPDDVPDPSAPGVPTRGRPEVPTPGHTALVATGREDRRRHVVEVPWGEFGDPTGLRARCGAAVEAVVPGLRAEQADCPVCRTQTSATFRSLT</sequence>
<keyword evidence="3" id="KW-1185">Reference proteome</keyword>
<comment type="caution">
    <text evidence="2">The sequence shown here is derived from an EMBL/GenBank/DDBJ whole genome shotgun (WGS) entry which is preliminary data.</text>
</comment>